<feature type="compositionally biased region" description="Basic and acidic residues" evidence="1">
    <location>
        <begin position="262"/>
        <end position="279"/>
    </location>
</feature>
<keyword evidence="4" id="KW-1185">Reference proteome</keyword>
<evidence type="ECO:0000256" key="2">
    <source>
        <dbReference type="SAM" id="Phobius"/>
    </source>
</evidence>
<keyword evidence="2" id="KW-0472">Membrane</keyword>
<dbReference type="EMBL" id="CDMY01000412">
    <property type="protein sequence ID" value="CEM11268.1"/>
    <property type="molecule type" value="Genomic_DNA"/>
</dbReference>
<dbReference type="Proteomes" id="UP000041254">
    <property type="component" value="Unassembled WGS sequence"/>
</dbReference>
<dbReference type="Pfam" id="PF07406">
    <property type="entry name" value="NICE-3"/>
    <property type="match status" value="1"/>
</dbReference>
<evidence type="ECO:0000256" key="1">
    <source>
        <dbReference type="SAM" id="MobiDB-lite"/>
    </source>
</evidence>
<feature type="compositionally biased region" description="Basic and acidic residues" evidence="1">
    <location>
        <begin position="233"/>
        <end position="245"/>
    </location>
</feature>
<dbReference type="InParanoid" id="A0A0G4FDH4"/>
<accession>A0A0G4FDH4</accession>
<dbReference type="InterPro" id="IPR010876">
    <property type="entry name" value="C1orf43"/>
</dbReference>
<keyword evidence="2" id="KW-0812">Transmembrane</keyword>
<dbReference type="VEuPathDB" id="CryptoDB:Vbra_5783"/>
<dbReference type="AlphaFoldDB" id="A0A0G4FDH4"/>
<feature type="compositionally biased region" description="Basic residues" evidence="1">
    <location>
        <begin position="246"/>
        <end position="261"/>
    </location>
</feature>
<gene>
    <name evidence="3" type="ORF">Vbra_5783</name>
</gene>
<evidence type="ECO:0000313" key="3">
    <source>
        <dbReference type="EMBL" id="CEM11268.1"/>
    </source>
</evidence>
<organism evidence="3 4">
    <name type="scientific">Vitrella brassicaformis (strain CCMP3155)</name>
    <dbReference type="NCBI Taxonomy" id="1169540"/>
    <lineage>
        <taxon>Eukaryota</taxon>
        <taxon>Sar</taxon>
        <taxon>Alveolata</taxon>
        <taxon>Colpodellida</taxon>
        <taxon>Vitrellaceae</taxon>
        <taxon>Vitrella</taxon>
    </lineage>
</organism>
<feature type="transmembrane region" description="Helical" evidence="2">
    <location>
        <begin position="12"/>
        <end position="35"/>
    </location>
</feature>
<protein>
    <submittedName>
        <fullName evidence="3">Uncharacterized protein</fullName>
    </submittedName>
</protein>
<proteinExistence type="predicted"/>
<evidence type="ECO:0000313" key="4">
    <source>
        <dbReference type="Proteomes" id="UP000041254"/>
    </source>
</evidence>
<reference evidence="3 4" key="1">
    <citation type="submission" date="2014-11" db="EMBL/GenBank/DDBJ databases">
        <authorList>
            <person name="Zhu J."/>
            <person name="Qi W."/>
            <person name="Song R."/>
        </authorList>
    </citation>
    <scope>NUCLEOTIDE SEQUENCE [LARGE SCALE GENOMIC DNA]</scope>
</reference>
<sequence length="279" mass="32459">MASDGLDKRVESYLTIHLAIVAVEFLCLILVYWIIRKVRRRLLQKSLRKFPPRRLALEASDMTRTMYVQVLEQFVKQEQLPHAVRPSKRDAADKGCDRNDECDRHVHHRQEIALQWHNIETAACSYDRSLRRKKNQTVREYLHSLVDLAGGGEASFRNNVEDYLTYYELAKFSDREFDARSFGEVMKIVLALIQNLEGNLGRRSRSSPATPLGPPADHSPVKPSSAHLHHLHHYPDSDTSHGEQGRRRREGGRWMRPRRAHRDKDKGRDKGRERRRGEG</sequence>
<name>A0A0G4FDH4_VITBC</name>
<keyword evidence="2" id="KW-1133">Transmembrane helix</keyword>
<feature type="region of interest" description="Disordered" evidence="1">
    <location>
        <begin position="201"/>
        <end position="279"/>
    </location>
</feature>